<dbReference type="PROSITE" id="PS50935">
    <property type="entry name" value="SSB"/>
    <property type="match status" value="1"/>
</dbReference>
<dbReference type="Pfam" id="PF00436">
    <property type="entry name" value="SSB"/>
    <property type="match status" value="1"/>
</dbReference>
<keyword evidence="1 2" id="KW-0238">DNA-binding</keyword>
<dbReference type="Gene3D" id="2.40.50.140">
    <property type="entry name" value="Nucleic acid-binding proteins"/>
    <property type="match status" value="1"/>
</dbReference>
<dbReference type="GO" id="GO:0009295">
    <property type="term" value="C:nucleoid"/>
    <property type="evidence" value="ECO:0007669"/>
    <property type="project" value="TreeGrafter"/>
</dbReference>
<accession>A0A6J5QZE8</accession>
<dbReference type="SUPFAM" id="SSF50249">
    <property type="entry name" value="Nucleic acid-binding proteins"/>
    <property type="match status" value="1"/>
</dbReference>
<dbReference type="InterPro" id="IPR012340">
    <property type="entry name" value="NA-bd_OB-fold"/>
</dbReference>
<feature type="compositionally biased region" description="Basic and acidic residues" evidence="3">
    <location>
        <begin position="130"/>
        <end position="149"/>
    </location>
</feature>
<proteinExistence type="inferred from homology"/>
<dbReference type="CDD" id="cd04496">
    <property type="entry name" value="SSB_OBF"/>
    <property type="match status" value="1"/>
</dbReference>
<reference evidence="4" key="1">
    <citation type="submission" date="2020-05" db="EMBL/GenBank/DDBJ databases">
        <authorList>
            <person name="Chiriac C."/>
            <person name="Salcher M."/>
            <person name="Ghai R."/>
            <person name="Kavagutti S V."/>
        </authorList>
    </citation>
    <scope>NUCLEOTIDE SEQUENCE</scope>
</reference>
<gene>
    <name evidence="4" type="ORF">UFOVP1124_44</name>
</gene>
<dbReference type="PANTHER" id="PTHR10302">
    <property type="entry name" value="SINGLE-STRANDED DNA-BINDING PROTEIN"/>
    <property type="match status" value="1"/>
</dbReference>
<protein>
    <recommendedName>
        <fullName evidence="2">Single-stranded DNA-binding protein</fullName>
    </recommendedName>
</protein>
<dbReference type="InterPro" id="IPR011344">
    <property type="entry name" value="ssDNA-bd"/>
</dbReference>
<organism evidence="4">
    <name type="scientific">uncultured Caudovirales phage</name>
    <dbReference type="NCBI Taxonomy" id="2100421"/>
    <lineage>
        <taxon>Viruses</taxon>
        <taxon>Duplodnaviria</taxon>
        <taxon>Heunggongvirae</taxon>
        <taxon>Uroviricota</taxon>
        <taxon>Caudoviricetes</taxon>
        <taxon>Peduoviridae</taxon>
        <taxon>Maltschvirus</taxon>
        <taxon>Maltschvirus maltsch</taxon>
    </lineage>
</organism>
<evidence type="ECO:0000313" key="4">
    <source>
        <dbReference type="EMBL" id="CAB4184854.1"/>
    </source>
</evidence>
<evidence type="ECO:0000256" key="2">
    <source>
        <dbReference type="PIRNR" id="PIRNR002070"/>
    </source>
</evidence>
<dbReference type="PIRSF" id="PIRSF002070">
    <property type="entry name" value="SSB"/>
    <property type="match status" value="1"/>
</dbReference>
<dbReference type="GO" id="GO:0003697">
    <property type="term" value="F:single-stranded DNA binding"/>
    <property type="evidence" value="ECO:0007669"/>
    <property type="project" value="InterPro"/>
</dbReference>
<dbReference type="PANTHER" id="PTHR10302:SF27">
    <property type="entry name" value="SINGLE-STRANDED DNA-BINDING PROTEIN"/>
    <property type="match status" value="1"/>
</dbReference>
<sequence length="149" mass="16132">MAGSFNSVCLVGNVTRDPELRTVAGGKAVANLGLAINSKRKGPDGEWLEDVVFVDVSFWGREAEVAAEFVSRGSSILVAGRLRFETWEKDGQKRSKHSVVGDRLVLLGSRPTGGGDAAEPAEVPEVPRFSSERPARPEIQRSELDHCPF</sequence>
<dbReference type="HAMAP" id="MF_00984">
    <property type="entry name" value="SSB"/>
    <property type="match status" value="1"/>
</dbReference>
<feature type="region of interest" description="Disordered" evidence="3">
    <location>
        <begin position="108"/>
        <end position="149"/>
    </location>
</feature>
<name>A0A6J5QZE8_9CAUD</name>
<dbReference type="NCBIfam" id="TIGR00621">
    <property type="entry name" value="ssb"/>
    <property type="match status" value="1"/>
</dbReference>
<dbReference type="EMBL" id="LR797064">
    <property type="protein sequence ID" value="CAB4184854.1"/>
    <property type="molecule type" value="Genomic_DNA"/>
</dbReference>
<dbReference type="GO" id="GO:0006260">
    <property type="term" value="P:DNA replication"/>
    <property type="evidence" value="ECO:0007669"/>
    <property type="project" value="InterPro"/>
</dbReference>
<dbReference type="InterPro" id="IPR000424">
    <property type="entry name" value="Primosome_PriB/ssb"/>
</dbReference>
<evidence type="ECO:0000256" key="3">
    <source>
        <dbReference type="SAM" id="MobiDB-lite"/>
    </source>
</evidence>
<evidence type="ECO:0000256" key="1">
    <source>
        <dbReference type="ARBA" id="ARBA00023125"/>
    </source>
</evidence>